<keyword evidence="3" id="KW-1185">Reference proteome</keyword>
<evidence type="ECO:0000256" key="1">
    <source>
        <dbReference type="SAM" id="MobiDB-lite"/>
    </source>
</evidence>
<feature type="compositionally biased region" description="Polar residues" evidence="1">
    <location>
        <begin position="12"/>
        <end position="29"/>
    </location>
</feature>
<feature type="compositionally biased region" description="Low complexity" evidence="1">
    <location>
        <begin position="30"/>
        <end position="45"/>
    </location>
</feature>
<feature type="region of interest" description="Disordered" evidence="1">
    <location>
        <begin position="106"/>
        <end position="165"/>
    </location>
</feature>
<dbReference type="PANTHER" id="PTHR35872">
    <property type="entry name" value="INTEGRAL MEMBRANE PROTEIN (AFU_ORTHOLOGUE AFUA_5G07110)"/>
    <property type="match status" value="1"/>
</dbReference>
<organism evidence="2 3">
    <name type="scientific">Apiospora kogelbergensis</name>
    <dbReference type="NCBI Taxonomy" id="1337665"/>
    <lineage>
        <taxon>Eukaryota</taxon>
        <taxon>Fungi</taxon>
        <taxon>Dikarya</taxon>
        <taxon>Ascomycota</taxon>
        <taxon>Pezizomycotina</taxon>
        <taxon>Sordariomycetes</taxon>
        <taxon>Xylariomycetidae</taxon>
        <taxon>Amphisphaeriales</taxon>
        <taxon>Apiosporaceae</taxon>
        <taxon>Apiospora</taxon>
    </lineage>
</organism>
<name>A0AAW0R161_9PEZI</name>
<feature type="compositionally biased region" description="Basic and acidic residues" evidence="1">
    <location>
        <begin position="282"/>
        <end position="295"/>
    </location>
</feature>
<feature type="region of interest" description="Disordered" evidence="1">
    <location>
        <begin position="244"/>
        <end position="295"/>
    </location>
</feature>
<feature type="region of interest" description="Disordered" evidence="1">
    <location>
        <begin position="1"/>
        <end position="88"/>
    </location>
</feature>
<sequence>MADQRLEPPRQPSSYFSNVSSNPGSESAVTPSTNTNTNTSTAAPAEPRHRFRPLRTLQPQQSAIRIRRAPASRLDNNSTATNNANPQHVRSMLDVDAPPQEQSIHLRRLSEGSPTRADGRVANSQPVRSMLDVDDNTGPNGNTQAADFGGAGAGADAGPVPSQAPERRGLFHRFSRASMRPDAANHPRRQPNQQDEYDSRMVDMLDVLDPEVSTLSSITNVQNSLFVPSLGRFVNRRPTYNLTRMPNAPGDYPSEYGEVAANQSGRYTPETRQHGAPPASDRPLKDVKEEDEPPR</sequence>
<evidence type="ECO:0000313" key="2">
    <source>
        <dbReference type="EMBL" id="KAK8120935.1"/>
    </source>
</evidence>
<dbReference type="Proteomes" id="UP001392437">
    <property type="component" value="Unassembled WGS sequence"/>
</dbReference>
<proteinExistence type="predicted"/>
<dbReference type="PANTHER" id="PTHR35872:SF2">
    <property type="entry name" value="INTEGRAL MEMBRANE PROTEIN (AFU_ORTHOLOGUE AFUA_5G07110)"/>
    <property type="match status" value="1"/>
</dbReference>
<gene>
    <name evidence="2" type="ORF">PG999_005055</name>
</gene>
<dbReference type="AlphaFoldDB" id="A0AAW0R161"/>
<evidence type="ECO:0000313" key="3">
    <source>
        <dbReference type="Proteomes" id="UP001392437"/>
    </source>
</evidence>
<feature type="compositionally biased region" description="Polar residues" evidence="1">
    <location>
        <begin position="74"/>
        <end position="88"/>
    </location>
</feature>
<accession>A0AAW0R161</accession>
<dbReference type="EMBL" id="JAQQWP010000004">
    <property type="protein sequence ID" value="KAK8120935.1"/>
    <property type="molecule type" value="Genomic_DNA"/>
</dbReference>
<comment type="caution">
    <text evidence="2">The sequence shown here is derived from an EMBL/GenBank/DDBJ whole genome shotgun (WGS) entry which is preliminary data.</text>
</comment>
<reference evidence="2 3" key="1">
    <citation type="submission" date="2023-01" db="EMBL/GenBank/DDBJ databases">
        <title>Analysis of 21 Apiospora genomes using comparative genomics revels a genus with tremendous synthesis potential of carbohydrate active enzymes and secondary metabolites.</title>
        <authorList>
            <person name="Sorensen T."/>
        </authorList>
    </citation>
    <scope>NUCLEOTIDE SEQUENCE [LARGE SCALE GENOMIC DNA]</scope>
    <source>
        <strain evidence="2 3">CBS 117206</strain>
    </source>
</reference>
<protein>
    <submittedName>
        <fullName evidence="2">Integral membrane protein</fullName>
    </submittedName>
</protein>